<evidence type="ECO:0000313" key="2">
    <source>
        <dbReference type="EMBL" id="THD65898.1"/>
    </source>
</evidence>
<dbReference type="EMBL" id="SSMC01000004">
    <property type="protein sequence ID" value="THD65898.1"/>
    <property type="molecule type" value="Genomic_DNA"/>
</dbReference>
<sequence length="277" mass="31948">MNNAVIRVEWYKLFRQSRTWYALGALLLLQVVLLLNAWYQGASLLDIFLENLKQSFHFQGELLNGHLLVYIVLNTMWFHLPLILMIVVSGMLTSEMEAGTLRTVMMTGISKGRYIRSKFTVAILFTVLVVILVALTSGILSYLIFGVGDLFVFHGALNFFESNDAFLRLFLAFAAGSFSMVFFSVVSMLLAVIFRETVKTWIVAAFFLIVCNLLLQMQLGEGWFRRLFFVNLNDTWQMFFEYTINWSAILWNLIFLAGYILIITAVGIWWFKKTDIE</sequence>
<keyword evidence="1" id="KW-1133">Transmembrane helix</keyword>
<keyword evidence="3" id="KW-1185">Reference proteome</keyword>
<proteinExistence type="predicted"/>
<feature type="transmembrane region" description="Helical" evidence="1">
    <location>
        <begin position="248"/>
        <end position="271"/>
    </location>
</feature>
<comment type="caution">
    <text evidence="2">The sequence shown here is derived from an EMBL/GenBank/DDBJ whole genome shotgun (WGS) entry which is preliminary data.</text>
</comment>
<dbReference type="PANTHER" id="PTHR37305">
    <property type="entry name" value="INTEGRAL MEMBRANE PROTEIN-RELATED"/>
    <property type="match status" value="1"/>
</dbReference>
<evidence type="ECO:0000313" key="3">
    <source>
        <dbReference type="Proteomes" id="UP000305939"/>
    </source>
</evidence>
<keyword evidence="1" id="KW-0472">Membrane</keyword>
<feature type="transmembrane region" description="Helical" evidence="1">
    <location>
        <begin position="165"/>
        <end position="194"/>
    </location>
</feature>
<dbReference type="OrthoDB" id="9814570at2"/>
<feature type="transmembrane region" description="Helical" evidence="1">
    <location>
        <begin position="67"/>
        <end position="92"/>
    </location>
</feature>
<dbReference type="AlphaFoldDB" id="A0A4S3LXI9"/>
<organism evidence="2 3">
    <name type="scientific">Robertkochia marina</name>
    <dbReference type="NCBI Taxonomy" id="1227945"/>
    <lineage>
        <taxon>Bacteria</taxon>
        <taxon>Pseudomonadati</taxon>
        <taxon>Bacteroidota</taxon>
        <taxon>Flavobacteriia</taxon>
        <taxon>Flavobacteriales</taxon>
        <taxon>Flavobacteriaceae</taxon>
        <taxon>Robertkochia</taxon>
    </lineage>
</organism>
<feature type="transmembrane region" description="Helical" evidence="1">
    <location>
        <begin position="119"/>
        <end position="145"/>
    </location>
</feature>
<dbReference type="PANTHER" id="PTHR37305:SF1">
    <property type="entry name" value="MEMBRANE PROTEIN"/>
    <property type="match status" value="1"/>
</dbReference>
<gene>
    <name evidence="2" type="ORF">E7Z59_14065</name>
</gene>
<feature type="transmembrane region" description="Helical" evidence="1">
    <location>
        <begin position="201"/>
        <end position="219"/>
    </location>
</feature>
<protein>
    <submittedName>
        <fullName evidence="2">ABC transporter permease</fullName>
    </submittedName>
</protein>
<reference evidence="2 3" key="1">
    <citation type="submission" date="2019-04" db="EMBL/GenBank/DDBJ databases">
        <title>Draft genome sequence of Robertkochia marina CC-AMO-30D.</title>
        <authorList>
            <person name="Hameed A."/>
            <person name="Lin S.-Y."/>
            <person name="Shahina M."/>
            <person name="Lai W.-A."/>
            <person name="Young C.-C."/>
        </authorList>
    </citation>
    <scope>NUCLEOTIDE SEQUENCE [LARGE SCALE GENOMIC DNA]</scope>
    <source>
        <strain evidence="2 3">CC-AMO-30D</strain>
    </source>
</reference>
<keyword evidence="1" id="KW-0812">Transmembrane</keyword>
<dbReference type="Pfam" id="PF12730">
    <property type="entry name" value="ABC2_membrane_4"/>
    <property type="match status" value="1"/>
</dbReference>
<accession>A0A4S3LXI9</accession>
<feature type="transmembrane region" description="Helical" evidence="1">
    <location>
        <begin position="20"/>
        <end position="39"/>
    </location>
</feature>
<evidence type="ECO:0000256" key="1">
    <source>
        <dbReference type="SAM" id="Phobius"/>
    </source>
</evidence>
<dbReference type="Proteomes" id="UP000305939">
    <property type="component" value="Unassembled WGS sequence"/>
</dbReference>
<name>A0A4S3LXI9_9FLAO</name>